<feature type="transmembrane region" description="Helical" evidence="1">
    <location>
        <begin position="7"/>
        <end position="31"/>
    </location>
</feature>
<dbReference type="EMBL" id="BNJJ01000007">
    <property type="protein sequence ID" value="GHO85001.1"/>
    <property type="molecule type" value="Genomic_DNA"/>
</dbReference>
<accession>A0ABQ3VHQ4</accession>
<keyword evidence="1" id="KW-0812">Transmembrane</keyword>
<keyword evidence="3" id="KW-1185">Reference proteome</keyword>
<proteinExistence type="predicted"/>
<name>A0ABQ3VHQ4_9CHLR</name>
<evidence type="ECO:0000256" key="1">
    <source>
        <dbReference type="SAM" id="Phobius"/>
    </source>
</evidence>
<keyword evidence="1" id="KW-0472">Membrane</keyword>
<feature type="transmembrane region" description="Helical" evidence="1">
    <location>
        <begin position="43"/>
        <end position="61"/>
    </location>
</feature>
<sequence length="68" mass="7224">MNVIKAIYNFIAGDMVILVGVLILLAVLLLINNVAALAPIRVITGPVLIIALLAILVATLLREIKPKP</sequence>
<protein>
    <submittedName>
        <fullName evidence="2">Uncharacterized protein</fullName>
    </submittedName>
</protein>
<dbReference type="Proteomes" id="UP000635565">
    <property type="component" value="Unassembled WGS sequence"/>
</dbReference>
<evidence type="ECO:0000313" key="3">
    <source>
        <dbReference type="Proteomes" id="UP000635565"/>
    </source>
</evidence>
<keyword evidence="1" id="KW-1133">Transmembrane helix</keyword>
<organism evidence="2 3">
    <name type="scientific">Dictyobacter formicarum</name>
    <dbReference type="NCBI Taxonomy" id="2778368"/>
    <lineage>
        <taxon>Bacteria</taxon>
        <taxon>Bacillati</taxon>
        <taxon>Chloroflexota</taxon>
        <taxon>Ktedonobacteria</taxon>
        <taxon>Ktedonobacterales</taxon>
        <taxon>Dictyobacteraceae</taxon>
        <taxon>Dictyobacter</taxon>
    </lineage>
</organism>
<comment type="caution">
    <text evidence="2">The sequence shown here is derived from an EMBL/GenBank/DDBJ whole genome shotgun (WGS) entry which is preliminary data.</text>
</comment>
<evidence type="ECO:0000313" key="2">
    <source>
        <dbReference type="EMBL" id="GHO85001.1"/>
    </source>
</evidence>
<reference evidence="2 3" key="1">
    <citation type="journal article" date="2021" name="Int. J. Syst. Evol. Microbiol.">
        <title>Reticulibacter mediterranei gen. nov., sp. nov., within the new family Reticulibacteraceae fam. nov., and Ktedonospora formicarum gen. nov., sp. nov., Ktedonobacter robiniae sp. nov., Dictyobacter formicarum sp. nov. and Dictyobacter arantiisoli sp. nov., belonging to the class Ktedonobacteria.</title>
        <authorList>
            <person name="Yabe S."/>
            <person name="Zheng Y."/>
            <person name="Wang C.M."/>
            <person name="Sakai Y."/>
            <person name="Abe K."/>
            <person name="Yokota A."/>
            <person name="Donadio S."/>
            <person name="Cavaletti L."/>
            <person name="Monciardini P."/>
        </authorList>
    </citation>
    <scope>NUCLEOTIDE SEQUENCE [LARGE SCALE GENOMIC DNA]</scope>
    <source>
        <strain evidence="2 3">SOSP1-9</strain>
    </source>
</reference>
<gene>
    <name evidence="2" type="ORF">KSZ_30070</name>
</gene>
<dbReference type="RefSeq" id="WP_201362617.1">
    <property type="nucleotide sequence ID" value="NZ_BNJJ01000007.1"/>
</dbReference>